<proteinExistence type="predicted"/>
<reference evidence="2" key="1">
    <citation type="submission" date="2018-07" db="EMBL/GenBank/DDBJ databases">
        <title>Genome sequencing of Paracoccus sp. SC2-6.</title>
        <authorList>
            <person name="Heo J."/>
            <person name="Kim S.-J."/>
            <person name="Kwon S.-W."/>
        </authorList>
    </citation>
    <scope>NUCLEOTIDE SEQUENCE [LARGE SCALE GENOMIC DNA]</scope>
    <source>
        <strain evidence="2">SC2-6</strain>
    </source>
</reference>
<evidence type="ECO:0000313" key="2">
    <source>
        <dbReference type="Proteomes" id="UP000252023"/>
    </source>
</evidence>
<accession>A0A344PH29</accession>
<dbReference type="KEGG" id="pars:DRW48_02360"/>
<dbReference type="InterPro" id="IPR009389">
    <property type="entry name" value="DUF1045"/>
</dbReference>
<name>A0A344PH29_9RHOB</name>
<dbReference type="Gene3D" id="3.90.1140.10">
    <property type="entry name" value="Cyclic phosphodiesterase"/>
    <property type="match status" value="1"/>
</dbReference>
<keyword evidence="2" id="KW-1185">Reference proteome</keyword>
<dbReference type="EMBL" id="CP030918">
    <property type="protein sequence ID" value="AXC48684.1"/>
    <property type="molecule type" value="Genomic_DNA"/>
</dbReference>
<evidence type="ECO:0000313" key="1">
    <source>
        <dbReference type="EMBL" id="AXC48684.1"/>
    </source>
</evidence>
<sequence length="226" mass="24327">MQGLARFAVYYTAPGALGDFGAAWLGWDVAAGRAVPQPRIDGLDMAALTDTPRRYGFHATMKAPFRLAGERAALEAAFANFCATEAAFGLAGGLRLARLGGGFLALIPTARSAALAGLEARLVAALDRFRAPLTPAEIARRNPDRLSPRQRDHLQRWGYPHVMEDFQFHMTLTGNLDADTAARASAALEPRLAPLLADPQPIEALSLMGEDAEGRFHLIRRLPLSA</sequence>
<gene>
    <name evidence="1" type="ORF">DRW48_02360</name>
</gene>
<dbReference type="PIRSF" id="PIRSF033328">
    <property type="entry name" value="Phest_Mll4975"/>
    <property type="match status" value="1"/>
</dbReference>
<dbReference type="RefSeq" id="WP_114075003.1">
    <property type="nucleotide sequence ID" value="NZ_CP030918.1"/>
</dbReference>
<dbReference type="Proteomes" id="UP000252023">
    <property type="component" value="Chromosome"/>
</dbReference>
<dbReference type="OrthoDB" id="4954742at2"/>
<organism evidence="1 2">
    <name type="scientific">Paracoccus suum</name>
    <dbReference type="NCBI Taxonomy" id="2259340"/>
    <lineage>
        <taxon>Bacteria</taxon>
        <taxon>Pseudomonadati</taxon>
        <taxon>Pseudomonadota</taxon>
        <taxon>Alphaproteobacteria</taxon>
        <taxon>Rhodobacterales</taxon>
        <taxon>Paracoccaceae</taxon>
        <taxon>Paracoccus</taxon>
    </lineage>
</organism>
<dbReference type="Pfam" id="PF06299">
    <property type="entry name" value="DUF1045"/>
    <property type="match status" value="1"/>
</dbReference>
<protein>
    <submittedName>
        <fullName evidence="1">DUF1045 domain-containing protein</fullName>
    </submittedName>
</protein>
<dbReference type="AlphaFoldDB" id="A0A344PH29"/>